<dbReference type="EMBL" id="MZ333135">
    <property type="protein sequence ID" value="QXG07780.1"/>
    <property type="molecule type" value="Genomic_DNA"/>
</dbReference>
<evidence type="ECO:0000313" key="2">
    <source>
        <dbReference type="Proteomes" id="UP001055587"/>
    </source>
</evidence>
<accession>A0A9E6N977</accession>
<organism evidence="1 2">
    <name type="scientific">Erwinia phage Zoomie</name>
    <dbReference type="NCBI Taxonomy" id="2851072"/>
    <lineage>
        <taxon>Viruses</taxon>
        <taxon>Duplodnaviria</taxon>
        <taxon>Heunggongvirae</taxon>
        <taxon>Uroviricota</taxon>
        <taxon>Caudoviricetes</taxon>
        <taxon>Autographivirales</taxon>
        <taxon>Autoscriptoviridae</taxon>
        <taxon>Slopekvirinae</taxon>
        <taxon>Zoomievirus</taxon>
        <taxon>Zoomievirus zoomie</taxon>
    </lineage>
</organism>
<dbReference type="InterPro" id="IPR029060">
    <property type="entry name" value="PIN-like_dom_sf"/>
</dbReference>
<keyword evidence="2" id="KW-1185">Reference proteome</keyword>
<sequence length="317" mass="35898">MFDDLLAGVQPQFESDENGDKVLLLDADFSIYQAAATVKTLKTAIRRFYQLVLTEMFLTGTKKCRVFITPSNCAKCNRYFYPTIKRYQDQRKARQELPLKGPLKHHLLTNPSEYAEQGITVAASDWFEADDLIIIHAHELGDNGLVSSADKDLRLTPGPWWDMQMGRVVTIENRYGYLYWDADAPANARCKGRGTAFFWAQMLMGDSADNVKGIQKFEGKLCGPAAAYEALKDIPTESEAANMVCRAYAAIGQNVLAEAEMVWLRRTEDDSAYAYLMEVVTDDAILGWLMQLHEYHNKHLEWVQEQALNGDNQESQS</sequence>
<keyword evidence="1" id="KW-0540">Nuclease</keyword>
<dbReference type="Gene3D" id="3.40.50.1010">
    <property type="entry name" value="5'-nuclease"/>
    <property type="match status" value="1"/>
</dbReference>
<reference evidence="1" key="1">
    <citation type="submission" date="2021-06" db="EMBL/GenBank/DDBJ databases">
        <title>Four novel Curtobacterium phages isolated from Environmental samples.</title>
        <authorList>
            <person name="Alanin K.W.S."/>
            <person name="Djurhuus A.M."/>
            <person name="Olsen N.S."/>
            <person name="Carstens A.B."/>
            <person name="Nielsen T.K."/>
            <person name="Kot W."/>
            <person name="Hansen L.H."/>
        </authorList>
    </citation>
    <scope>NUCLEOTIDE SEQUENCE</scope>
</reference>
<proteinExistence type="predicted"/>
<dbReference type="Proteomes" id="UP001055587">
    <property type="component" value="Segment"/>
</dbReference>
<dbReference type="GO" id="GO:0004527">
    <property type="term" value="F:exonuclease activity"/>
    <property type="evidence" value="ECO:0007669"/>
    <property type="project" value="UniProtKB-KW"/>
</dbReference>
<evidence type="ECO:0000313" key="1">
    <source>
        <dbReference type="EMBL" id="QXG07780.1"/>
    </source>
</evidence>
<keyword evidence="1" id="KW-0269">Exonuclease</keyword>
<name>A0A9E6N977_9CAUD</name>
<dbReference type="SUPFAM" id="SSF88723">
    <property type="entry name" value="PIN domain-like"/>
    <property type="match status" value="1"/>
</dbReference>
<keyword evidence="1" id="KW-0378">Hydrolase</keyword>
<protein>
    <submittedName>
        <fullName evidence="1">Exonuclease</fullName>
    </submittedName>
</protein>